<feature type="region of interest" description="Disordered" evidence="1">
    <location>
        <begin position="25"/>
        <end position="112"/>
    </location>
</feature>
<keyword evidence="4" id="KW-1185">Reference proteome</keyword>
<feature type="compositionally biased region" description="Gly residues" evidence="1">
    <location>
        <begin position="86"/>
        <end position="96"/>
    </location>
</feature>
<evidence type="ECO:0000256" key="2">
    <source>
        <dbReference type="SAM" id="SignalP"/>
    </source>
</evidence>
<accession>A0A0D3GLI8</accession>
<evidence type="ECO:0000313" key="4">
    <source>
        <dbReference type="Proteomes" id="UP000026960"/>
    </source>
</evidence>
<dbReference type="AlphaFoldDB" id="A0A0D3GLI8"/>
<reference evidence="3" key="2">
    <citation type="submission" date="2015-03" db="UniProtKB">
        <authorList>
            <consortium name="EnsemblPlants"/>
        </authorList>
    </citation>
    <scope>IDENTIFICATION</scope>
</reference>
<evidence type="ECO:0000256" key="1">
    <source>
        <dbReference type="SAM" id="MobiDB-lite"/>
    </source>
</evidence>
<feature type="chain" id="PRO_5046885851" evidence="2">
    <location>
        <begin position="17"/>
        <end position="300"/>
    </location>
</feature>
<dbReference type="Gramene" id="OBART07G00990.1">
    <property type="protein sequence ID" value="OBART07G00990.1"/>
    <property type="gene ID" value="OBART07G00990"/>
</dbReference>
<dbReference type="PaxDb" id="65489-OBART07G00990.1"/>
<feature type="region of interest" description="Disordered" evidence="1">
    <location>
        <begin position="278"/>
        <end position="300"/>
    </location>
</feature>
<evidence type="ECO:0000313" key="3">
    <source>
        <dbReference type="EnsemblPlants" id="OBART07G00990.1"/>
    </source>
</evidence>
<dbReference type="HOGENOM" id="CLU_928649_0_0_1"/>
<dbReference type="Proteomes" id="UP000026960">
    <property type="component" value="Chromosome 7"/>
</dbReference>
<keyword evidence="2" id="KW-0732">Signal</keyword>
<feature type="compositionally biased region" description="Gly residues" evidence="1">
    <location>
        <begin position="290"/>
        <end position="300"/>
    </location>
</feature>
<feature type="compositionally biased region" description="Low complexity" evidence="1">
    <location>
        <begin position="33"/>
        <end position="47"/>
    </location>
</feature>
<feature type="compositionally biased region" description="Low complexity" evidence="1">
    <location>
        <begin position="278"/>
        <end position="289"/>
    </location>
</feature>
<proteinExistence type="predicted"/>
<organism evidence="3">
    <name type="scientific">Oryza barthii</name>
    <dbReference type="NCBI Taxonomy" id="65489"/>
    <lineage>
        <taxon>Eukaryota</taxon>
        <taxon>Viridiplantae</taxon>
        <taxon>Streptophyta</taxon>
        <taxon>Embryophyta</taxon>
        <taxon>Tracheophyta</taxon>
        <taxon>Spermatophyta</taxon>
        <taxon>Magnoliopsida</taxon>
        <taxon>Liliopsida</taxon>
        <taxon>Poales</taxon>
        <taxon>Poaceae</taxon>
        <taxon>BOP clade</taxon>
        <taxon>Oryzoideae</taxon>
        <taxon>Oryzeae</taxon>
        <taxon>Oryzinae</taxon>
        <taxon>Oryza</taxon>
    </lineage>
</organism>
<feature type="region of interest" description="Disordered" evidence="1">
    <location>
        <begin position="124"/>
        <end position="152"/>
    </location>
</feature>
<dbReference type="EnsemblPlants" id="OBART07G00990.1">
    <property type="protein sequence ID" value="OBART07G00990.1"/>
    <property type="gene ID" value="OBART07G00990"/>
</dbReference>
<feature type="signal peptide" evidence="2">
    <location>
        <begin position="1"/>
        <end position="16"/>
    </location>
</feature>
<reference evidence="3" key="1">
    <citation type="journal article" date="2009" name="Rice">
        <title>De Novo Next Generation Sequencing of Plant Genomes.</title>
        <authorList>
            <person name="Rounsley S."/>
            <person name="Marri P.R."/>
            <person name="Yu Y."/>
            <person name="He R."/>
            <person name="Sisneros N."/>
            <person name="Goicoechea J.L."/>
            <person name="Lee S.J."/>
            <person name="Angelova A."/>
            <person name="Kudrna D."/>
            <person name="Luo M."/>
            <person name="Affourtit J."/>
            <person name="Desany B."/>
            <person name="Knight J."/>
            <person name="Niazi F."/>
            <person name="Egholm M."/>
            <person name="Wing R.A."/>
        </authorList>
    </citation>
    <scope>NUCLEOTIDE SEQUENCE [LARGE SCALE GENOMIC DNA]</scope>
    <source>
        <strain evidence="3">cv. IRGC 105608</strain>
    </source>
</reference>
<protein>
    <submittedName>
        <fullName evidence="3">Uncharacterized protein</fullName>
    </submittedName>
</protein>
<name>A0A0D3GLI8_9ORYZ</name>
<feature type="region of interest" description="Disordered" evidence="1">
    <location>
        <begin position="208"/>
        <end position="229"/>
    </location>
</feature>
<sequence>MSGQTTLSLSFSRLLSLFPCLSPSRSCRRPQRTHPLLSRSLRSSLPLPTRPRPHASGRQATPWRQRLSFRAATPLCSSPPLPRHGATGGLDAGKGGALPSAGSSGRGGSSGPASRSVLFYSISSSPCAHPSRQGHGDLRRRRRRLGLPDSSRCRLRHQSVTTGDAARHRAVGATNALLLLSLLYFPPVAWPVDPLVLEVRDGGSGRCNGDAAPSCSSSHPRSRSSHGGDDNELLLARRLEAAAATTRSSGLLPLPATASIGDDGRRGATSGCRCDKCPSSPLSPLLSPGGLAGGSIGVGG</sequence>